<name>A0A1Z1WST6_9ACTN</name>
<feature type="transmembrane region" description="Helical" evidence="2">
    <location>
        <begin position="294"/>
        <end position="315"/>
    </location>
</feature>
<feature type="transmembrane region" description="Helical" evidence="2">
    <location>
        <begin position="141"/>
        <end position="159"/>
    </location>
</feature>
<dbReference type="PANTHER" id="PTHR30590">
    <property type="entry name" value="INNER MEMBRANE PROTEIN"/>
    <property type="match status" value="1"/>
</dbReference>
<feature type="region of interest" description="Disordered" evidence="1">
    <location>
        <begin position="399"/>
        <end position="450"/>
    </location>
</feature>
<dbReference type="Pfam" id="PF04235">
    <property type="entry name" value="DUF418"/>
    <property type="match status" value="1"/>
</dbReference>
<dbReference type="KEGG" id="salf:SMD44_08889"/>
<evidence type="ECO:0000313" key="6">
    <source>
        <dbReference type="Proteomes" id="UP000195880"/>
    </source>
</evidence>
<dbReference type="AlphaFoldDB" id="A0A1Z1WST6"/>
<evidence type="ECO:0000259" key="4">
    <source>
        <dbReference type="Pfam" id="PF07786"/>
    </source>
</evidence>
<feature type="domain" description="Heparan-alpha-glucosaminide N-acetyltransferase catalytic" evidence="4">
    <location>
        <begin position="19"/>
        <end position="224"/>
    </location>
</feature>
<dbReference type="Pfam" id="PF07786">
    <property type="entry name" value="HGSNAT_cat"/>
    <property type="match status" value="1"/>
</dbReference>
<keyword evidence="6" id="KW-1185">Reference proteome</keyword>
<gene>
    <name evidence="5" type="ORF">SMD44_08889</name>
</gene>
<proteinExistence type="predicted"/>
<feature type="transmembrane region" description="Helical" evidence="2">
    <location>
        <begin position="198"/>
        <end position="216"/>
    </location>
</feature>
<dbReference type="eggNOG" id="COG2311">
    <property type="taxonomic scope" value="Bacteria"/>
</dbReference>
<dbReference type="PANTHER" id="PTHR30590:SF3">
    <property type="entry name" value="HYPOTHETICAL MEMBRANE SPANNING PROTEIN"/>
    <property type="match status" value="1"/>
</dbReference>
<evidence type="ECO:0000256" key="2">
    <source>
        <dbReference type="SAM" id="Phobius"/>
    </source>
</evidence>
<reference evidence="5 6" key="1">
    <citation type="submission" date="2017-05" db="EMBL/GenBank/DDBJ databases">
        <title>Streptomyces alboflavus Genome sequencing and assembly.</title>
        <authorList>
            <person name="Wang Y."/>
            <person name="Du B."/>
            <person name="Ding Y."/>
            <person name="Liu H."/>
            <person name="Hou Q."/>
            <person name="Liu K."/>
            <person name="Wang C."/>
            <person name="Yao L."/>
        </authorList>
    </citation>
    <scope>NUCLEOTIDE SEQUENCE [LARGE SCALE GENOMIC DNA]</scope>
    <source>
        <strain evidence="5 6">MDJK44</strain>
    </source>
</reference>
<feature type="transmembrane region" description="Helical" evidence="2">
    <location>
        <begin position="356"/>
        <end position="376"/>
    </location>
</feature>
<dbReference type="InterPro" id="IPR052529">
    <property type="entry name" value="Bact_Transport_Assoc"/>
</dbReference>
<feature type="transmembrane region" description="Helical" evidence="2">
    <location>
        <begin position="327"/>
        <end position="350"/>
    </location>
</feature>
<evidence type="ECO:0000256" key="1">
    <source>
        <dbReference type="SAM" id="MobiDB-lite"/>
    </source>
</evidence>
<keyword evidence="2" id="KW-0472">Membrane</keyword>
<organism evidence="5 6">
    <name type="scientific">Streptomyces alboflavus</name>
    <dbReference type="NCBI Taxonomy" id="67267"/>
    <lineage>
        <taxon>Bacteria</taxon>
        <taxon>Bacillati</taxon>
        <taxon>Actinomycetota</taxon>
        <taxon>Actinomycetes</taxon>
        <taxon>Kitasatosporales</taxon>
        <taxon>Streptomycetaceae</taxon>
        <taxon>Streptomyces</taxon>
    </lineage>
</organism>
<feature type="transmembrane region" description="Helical" evidence="2">
    <location>
        <begin position="62"/>
        <end position="79"/>
    </location>
</feature>
<keyword evidence="2" id="KW-0812">Transmembrane</keyword>
<feature type="transmembrane region" description="Helical" evidence="2">
    <location>
        <begin position="223"/>
        <end position="244"/>
    </location>
</feature>
<accession>A0A1Z1WST6</accession>
<evidence type="ECO:0000313" key="5">
    <source>
        <dbReference type="EMBL" id="ARX89402.1"/>
    </source>
</evidence>
<dbReference type="STRING" id="67267.GCA_000716675_04758"/>
<dbReference type="InterPro" id="IPR007349">
    <property type="entry name" value="DUF418"/>
</dbReference>
<feature type="transmembrane region" description="Helical" evidence="2">
    <location>
        <begin position="118"/>
        <end position="134"/>
    </location>
</feature>
<feature type="compositionally biased region" description="Basic and acidic residues" evidence="1">
    <location>
        <begin position="437"/>
        <end position="450"/>
    </location>
</feature>
<protein>
    <submittedName>
        <fullName evidence="5">Membrane protein</fullName>
    </submittedName>
</protein>
<keyword evidence="2" id="KW-1133">Transmembrane helix</keyword>
<feature type="domain" description="DUF418" evidence="3">
    <location>
        <begin position="283"/>
        <end position="394"/>
    </location>
</feature>
<sequence>MATDAPALAHRDGLATTGRLLGVDLARGLAVFGMYAAHVGPAPEDAGGVTGFFLELSHGRSSALFAFLAGFSLILLTGRSEPRTGSAGRQAVLHVLIRAVVLLALGTALTMTGTPVEVILAYYGLFFALLLPLYRLRPRTLAVLAAVTALTLPQVRHLLLRSLDDGAWGETVIAHDPLARVSDTDGFLDLLVTGSYPALAWLSFLLAGMAVARLDLASRVVRARLAATGAALAVVGHGGSWLALHLLPGVPAGLAADAAWDGPVMASWWSDVAGVSETSGTAWLWVAAPHSETTLSIVANTGVALLVLTACVFALDRLPRLTRWARPVIAVGSMSLTAYVLHIVLIWALGIEDLDGLPLLLLPAFIAAAVLLATVWSRFFRRGPLEHLLHGATRLGDTLVRGRTGGDPATARNPAGKPSSATRPVDPSASIRPSETANRRREKYIDQVDK</sequence>
<dbReference type="Proteomes" id="UP000195880">
    <property type="component" value="Chromosome"/>
</dbReference>
<dbReference type="InterPro" id="IPR012429">
    <property type="entry name" value="HGSNAT_cat"/>
</dbReference>
<dbReference type="EMBL" id="CP021748">
    <property type="protein sequence ID" value="ARX89402.1"/>
    <property type="molecule type" value="Genomic_DNA"/>
</dbReference>
<feature type="transmembrane region" description="Helical" evidence="2">
    <location>
        <begin position="91"/>
        <end position="112"/>
    </location>
</feature>
<evidence type="ECO:0000259" key="3">
    <source>
        <dbReference type="Pfam" id="PF04235"/>
    </source>
</evidence>